<evidence type="ECO:0000256" key="3">
    <source>
        <dbReference type="ARBA" id="ARBA00004799"/>
    </source>
</evidence>
<dbReference type="GO" id="GO:0046656">
    <property type="term" value="P:folic acid biosynthetic process"/>
    <property type="evidence" value="ECO:0007669"/>
    <property type="project" value="UniProtKB-KW"/>
</dbReference>
<evidence type="ECO:0000256" key="18">
    <source>
        <dbReference type="ARBA" id="ARBA00032510"/>
    </source>
</evidence>
<comment type="pathway">
    <text evidence="3">Cofactor biosynthesis; tetrahydrofolate biosynthesis; 7,8-dihydrofolate from 2-amino-4-hydroxy-6-hydroxymethyl-7,8-dihydropteridine diphosphate and 4-aminobenzoate: step 2/2.</text>
</comment>
<keyword evidence="15" id="KW-0289">Folate biosynthesis</keyword>
<evidence type="ECO:0000256" key="23">
    <source>
        <dbReference type="PIRNR" id="PIRNR001563"/>
    </source>
</evidence>
<evidence type="ECO:0000256" key="8">
    <source>
        <dbReference type="ARBA" id="ARBA00013025"/>
    </source>
</evidence>
<keyword evidence="11" id="KW-0479">Metal-binding</keyword>
<dbReference type="PIRSF" id="PIRSF001563">
    <property type="entry name" value="Folylpolyglu_synth"/>
    <property type="match status" value="1"/>
</dbReference>
<dbReference type="FunFam" id="3.40.1190.10:FF:000004">
    <property type="entry name" value="Dihydrofolate synthase/folylpolyglutamate synthase"/>
    <property type="match status" value="1"/>
</dbReference>
<keyword evidence="26" id="KW-1185">Reference proteome</keyword>
<evidence type="ECO:0000256" key="15">
    <source>
        <dbReference type="ARBA" id="ARBA00022909"/>
    </source>
</evidence>
<evidence type="ECO:0000256" key="10">
    <source>
        <dbReference type="ARBA" id="ARBA00022598"/>
    </source>
</evidence>
<dbReference type="NCBIfam" id="TIGR01499">
    <property type="entry name" value="folC"/>
    <property type="match status" value="1"/>
</dbReference>
<evidence type="ECO:0000313" key="25">
    <source>
        <dbReference type="EMBL" id="BCX89955.1"/>
    </source>
</evidence>
<protein>
    <recommendedName>
        <fullName evidence="9">Dihydrofolate synthase/folylpolyglutamate synthase</fullName>
        <ecNumber evidence="7">6.3.2.12</ecNumber>
        <ecNumber evidence="8">6.3.2.17</ecNumber>
    </recommendedName>
    <alternativeName>
        <fullName evidence="18">Folylpoly-gamma-glutamate synthetase-dihydrofolate synthetase</fullName>
    </alternativeName>
    <alternativeName>
        <fullName evidence="16">Folylpolyglutamate synthetase</fullName>
    </alternativeName>
    <alternativeName>
        <fullName evidence="17">Tetrahydrofolylpolyglutamate synthase</fullName>
    </alternativeName>
</protein>
<evidence type="ECO:0000259" key="24">
    <source>
        <dbReference type="Pfam" id="PF02875"/>
    </source>
</evidence>
<evidence type="ECO:0000256" key="4">
    <source>
        <dbReference type="ARBA" id="ARBA00005150"/>
    </source>
</evidence>
<evidence type="ECO:0000256" key="17">
    <source>
        <dbReference type="ARBA" id="ARBA00030592"/>
    </source>
</evidence>
<dbReference type="InterPro" id="IPR004101">
    <property type="entry name" value="Mur_ligase_C"/>
</dbReference>
<comment type="catalytic activity">
    <reaction evidence="19">
        <text>(6S)-5,6,7,8-tetrahydrofolyl-(gamma-L-Glu)(n) + L-glutamate + ATP = (6S)-5,6,7,8-tetrahydrofolyl-(gamma-L-Glu)(n+1) + ADP + phosphate + H(+)</text>
        <dbReference type="Rhea" id="RHEA:10580"/>
        <dbReference type="Rhea" id="RHEA-COMP:14738"/>
        <dbReference type="Rhea" id="RHEA-COMP:14740"/>
        <dbReference type="ChEBI" id="CHEBI:15378"/>
        <dbReference type="ChEBI" id="CHEBI:29985"/>
        <dbReference type="ChEBI" id="CHEBI:30616"/>
        <dbReference type="ChEBI" id="CHEBI:43474"/>
        <dbReference type="ChEBI" id="CHEBI:141005"/>
        <dbReference type="ChEBI" id="CHEBI:456216"/>
        <dbReference type="EC" id="6.3.2.17"/>
    </reaction>
</comment>
<dbReference type="InterPro" id="IPR001645">
    <property type="entry name" value="Folylpolyglutamate_synth"/>
</dbReference>
<comment type="function">
    <text evidence="2">Functions in two distinct reactions of the de novo folate biosynthetic pathway. Catalyzes the addition of a glutamate residue to dihydropteroate (7,8-dihydropteroate or H2Pte) to form dihydrofolate (7,8-dihydrofolate monoglutamate or H2Pte-Glu). Also catalyzes successive additions of L-glutamate to tetrahydrofolate or 10-formyltetrahydrofolate or 5,10-methylenetetrahydrofolate, leading to folylpolyglutamate derivatives.</text>
</comment>
<evidence type="ECO:0000256" key="21">
    <source>
        <dbReference type="ARBA" id="ARBA00049035"/>
    </source>
</evidence>
<dbReference type="Gene3D" id="3.40.1190.10">
    <property type="entry name" value="Mur-like, catalytic domain"/>
    <property type="match status" value="1"/>
</dbReference>
<dbReference type="SUPFAM" id="SSF53623">
    <property type="entry name" value="MurD-like peptide ligases, catalytic domain"/>
    <property type="match status" value="1"/>
</dbReference>
<dbReference type="EC" id="6.3.2.12" evidence="7"/>
<dbReference type="Pfam" id="PF02875">
    <property type="entry name" value="Mur_ligase_C"/>
    <property type="match status" value="1"/>
</dbReference>
<organism evidence="25 26">
    <name type="scientific">Methylomarinovum tepidoasis</name>
    <dbReference type="NCBI Taxonomy" id="2840183"/>
    <lineage>
        <taxon>Bacteria</taxon>
        <taxon>Pseudomonadati</taxon>
        <taxon>Pseudomonadota</taxon>
        <taxon>Gammaproteobacteria</taxon>
        <taxon>Methylococcales</taxon>
        <taxon>Methylothermaceae</taxon>
        <taxon>Methylomarinovum</taxon>
    </lineage>
</organism>
<keyword evidence="13 23" id="KW-0067">ATP-binding</keyword>
<evidence type="ECO:0000256" key="19">
    <source>
        <dbReference type="ARBA" id="ARBA00047493"/>
    </source>
</evidence>
<dbReference type="PANTHER" id="PTHR11136:SF0">
    <property type="entry name" value="DIHYDROFOLATE SYNTHETASE-RELATED"/>
    <property type="match status" value="1"/>
</dbReference>
<comment type="similarity">
    <text evidence="5 23">Belongs to the folylpolyglutamate synthase family.</text>
</comment>
<evidence type="ECO:0000256" key="9">
    <source>
        <dbReference type="ARBA" id="ARBA00019357"/>
    </source>
</evidence>
<dbReference type="EC" id="6.3.2.17" evidence="8"/>
<name>A0AAU9CBJ2_9GAMM</name>
<evidence type="ECO:0000256" key="12">
    <source>
        <dbReference type="ARBA" id="ARBA00022741"/>
    </source>
</evidence>
<dbReference type="EMBL" id="AP024718">
    <property type="protein sequence ID" value="BCX89955.1"/>
    <property type="molecule type" value="Genomic_DNA"/>
</dbReference>
<keyword evidence="10 23" id="KW-0436">Ligase</keyword>
<evidence type="ECO:0000256" key="1">
    <source>
        <dbReference type="ARBA" id="ARBA00001946"/>
    </source>
</evidence>
<dbReference type="GO" id="GO:0008841">
    <property type="term" value="F:dihydrofolate synthase activity"/>
    <property type="evidence" value="ECO:0007669"/>
    <property type="project" value="UniProtKB-EC"/>
</dbReference>
<dbReference type="KEGG" id="meiy:MIN45_P2329"/>
<reference evidence="26" key="1">
    <citation type="journal article" date="2024" name="Int. J. Syst. Evol. Microbiol.">
        <title>Methylomarinovum tepidoasis sp. nov., a moderately thermophilic methanotroph of the family Methylothermaceae isolated from a deep-sea hydrothermal field.</title>
        <authorList>
            <person name="Hirayama H."/>
            <person name="Takaki Y."/>
            <person name="Abe M."/>
            <person name="Miyazaki M."/>
            <person name="Uematsu K."/>
            <person name="Matsui Y."/>
            <person name="Takai K."/>
        </authorList>
    </citation>
    <scope>NUCLEOTIDE SEQUENCE [LARGE SCALE GENOMIC DNA]</scope>
    <source>
        <strain evidence="26">IN45</strain>
    </source>
</reference>
<dbReference type="AlphaFoldDB" id="A0AAU9CBJ2"/>
<evidence type="ECO:0000256" key="11">
    <source>
        <dbReference type="ARBA" id="ARBA00022723"/>
    </source>
</evidence>
<evidence type="ECO:0000256" key="2">
    <source>
        <dbReference type="ARBA" id="ARBA00002714"/>
    </source>
</evidence>
<proteinExistence type="inferred from homology"/>
<comment type="subunit">
    <text evidence="6">Monomer.</text>
</comment>
<evidence type="ECO:0000256" key="20">
    <source>
        <dbReference type="ARBA" id="ARBA00047808"/>
    </source>
</evidence>
<dbReference type="PANTHER" id="PTHR11136">
    <property type="entry name" value="FOLYLPOLYGLUTAMATE SYNTHASE-RELATED"/>
    <property type="match status" value="1"/>
</dbReference>
<dbReference type="RefSeq" id="WP_286292547.1">
    <property type="nucleotide sequence ID" value="NZ_AP024718.1"/>
</dbReference>
<keyword evidence="14" id="KW-0460">Magnesium</keyword>
<evidence type="ECO:0000256" key="16">
    <source>
        <dbReference type="ARBA" id="ARBA00030048"/>
    </source>
</evidence>
<dbReference type="GO" id="GO:0005524">
    <property type="term" value="F:ATP binding"/>
    <property type="evidence" value="ECO:0007669"/>
    <property type="project" value="UniProtKB-KW"/>
</dbReference>
<dbReference type="Proteomes" id="UP001321450">
    <property type="component" value="Chromosome"/>
</dbReference>
<dbReference type="GO" id="GO:0005737">
    <property type="term" value="C:cytoplasm"/>
    <property type="evidence" value="ECO:0007669"/>
    <property type="project" value="TreeGrafter"/>
</dbReference>
<evidence type="ECO:0000256" key="7">
    <source>
        <dbReference type="ARBA" id="ARBA00013023"/>
    </source>
</evidence>
<keyword evidence="12 23" id="KW-0547">Nucleotide-binding</keyword>
<dbReference type="InterPro" id="IPR036615">
    <property type="entry name" value="Mur_ligase_C_dom_sf"/>
</dbReference>
<dbReference type="GO" id="GO:0046872">
    <property type="term" value="F:metal ion binding"/>
    <property type="evidence" value="ECO:0007669"/>
    <property type="project" value="UniProtKB-KW"/>
</dbReference>
<dbReference type="InterPro" id="IPR036565">
    <property type="entry name" value="Mur-like_cat_sf"/>
</dbReference>
<gene>
    <name evidence="25" type="ORF">MIN45_P2329</name>
</gene>
<feature type="domain" description="Mur ligase C-terminal" evidence="24">
    <location>
        <begin position="292"/>
        <end position="415"/>
    </location>
</feature>
<dbReference type="SUPFAM" id="SSF53244">
    <property type="entry name" value="MurD-like peptide ligases, peptide-binding domain"/>
    <property type="match status" value="1"/>
</dbReference>
<comment type="catalytic activity">
    <reaction evidence="22">
        <text>7,8-dihydropteroate + L-glutamate + ATP = 7,8-dihydrofolate + ADP + phosphate + H(+)</text>
        <dbReference type="Rhea" id="RHEA:23584"/>
        <dbReference type="ChEBI" id="CHEBI:15378"/>
        <dbReference type="ChEBI" id="CHEBI:17839"/>
        <dbReference type="ChEBI" id="CHEBI:29985"/>
        <dbReference type="ChEBI" id="CHEBI:30616"/>
        <dbReference type="ChEBI" id="CHEBI:43474"/>
        <dbReference type="ChEBI" id="CHEBI:57451"/>
        <dbReference type="ChEBI" id="CHEBI:456216"/>
        <dbReference type="EC" id="6.3.2.12"/>
    </reaction>
</comment>
<comment type="catalytic activity">
    <reaction evidence="20">
        <text>10-formyltetrahydrofolyl-(gamma-L-Glu)(n) + L-glutamate + ATP = 10-formyltetrahydrofolyl-(gamma-L-Glu)(n+1) + ADP + phosphate + H(+)</text>
        <dbReference type="Rhea" id="RHEA:51904"/>
        <dbReference type="Rhea" id="RHEA-COMP:13088"/>
        <dbReference type="Rhea" id="RHEA-COMP:14300"/>
        <dbReference type="ChEBI" id="CHEBI:15378"/>
        <dbReference type="ChEBI" id="CHEBI:29985"/>
        <dbReference type="ChEBI" id="CHEBI:30616"/>
        <dbReference type="ChEBI" id="CHEBI:43474"/>
        <dbReference type="ChEBI" id="CHEBI:134413"/>
        <dbReference type="ChEBI" id="CHEBI:456216"/>
        <dbReference type="EC" id="6.3.2.17"/>
    </reaction>
</comment>
<comment type="cofactor">
    <cofactor evidence="1">
        <name>Mg(2+)</name>
        <dbReference type="ChEBI" id="CHEBI:18420"/>
    </cofactor>
</comment>
<evidence type="ECO:0000256" key="5">
    <source>
        <dbReference type="ARBA" id="ARBA00008276"/>
    </source>
</evidence>
<evidence type="ECO:0000256" key="6">
    <source>
        <dbReference type="ARBA" id="ARBA00011245"/>
    </source>
</evidence>
<comment type="catalytic activity">
    <reaction evidence="21">
        <text>(6R)-5,10-methylenetetrahydrofolyl-(gamma-L-Glu)(n) + L-glutamate + ATP = (6R)-5,10-methylenetetrahydrofolyl-(gamma-L-Glu)(n+1) + ADP + phosphate + H(+)</text>
        <dbReference type="Rhea" id="RHEA:51912"/>
        <dbReference type="Rhea" id="RHEA-COMP:13257"/>
        <dbReference type="Rhea" id="RHEA-COMP:13258"/>
        <dbReference type="ChEBI" id="CHEBI:15378"/>
        <dbReference type="ChEBI" id="CHEBI:29985"/>
        <dbReference type="ChEBI" id="CHEBI:30616"/>
        <dbReference type="ChEBI" id="CHEBI:43474"/>
        <dbReference type="ChEBI" id="CHEBI:136572"/>
        <dbReference type="ChEBI" id="CHEBI:456216"/>
        <dbReference type="EC" id="6.3.2.17"/>
    </reaction>
</comment>
<dbReference type="Gene3D" id="3.90.190.20">
    <property type="entry name" value="Mur ligase, C-terminal domain"/>
    <property type="match status" value="1"/>
</dbReference>
<evidence type="ECO:0000313" key="26">
    <source>
        <dbReference type="Proteomes" id="UP001321450"/>
    </source>
</evidence>
<evidence type="ECO:0000256" key="22">
    <source>
        <dbReference type="ARBA" id="ARBA00049161"/>
    </source>
</evidence>
<evidence type="ECO:0000256" key="13">
    <source>
        <dbReference type="ARBA" id="ARBA00022840"/>
    </source>
</evidence>
<evidence type="ECO:0000256" key="14">
    <source>
        <dbReference type="ARBA" id="ARBA00022842"/>
    </source>
</evidence>
<dbReference type="GO" id="GO:0004326">
    <property type="term" value="F:tetrahydrofolylpolyglutamate synthase activity"/>
    <property type="evidence" value="ECO:0007669"/>
    <property type="project" value="UniProtKB-EC"/>
</dbReference>
<accession>A0AAU9CBJ2</accession>
<sequence>MTGKTDSRRTLADWLTWQQSLHPRPIDLGLARVRRVFERLRPGYRPPLTITVGGTNGKGSCIALLDAVLRAQGLRVGAYTSPHLLRYNERIRIDGREAGDEDICEAFARIEAVRDGVSLSFFEFATLAALDLFARAGVDVQLLEVGLGGRLDAVNLIDADAVLVTSIDIDHKEWLGEDRDSIGREKAGILRAGRPAVVGDRDPPRSLVLRARELGARLHCLGQDFDHRRRADGWCWQGWDGELDGLPWPSLPGRQQLDNAAAVIAVLRCLASRLTVSTAALRRGLATVRLPGRYQLLPGTPERLLDVAHNPQAAALLAEHLRRNWPGRRVLALFTAMADKDIEGMLTRMGGVVDVWALAPLVGNPRAASSERLLTAFERAGLPRPLHGFPTVAAALGALERMAAPEDLIVVFGSFFLVAELLADDGSAA</sequence>
<comment type="pathway">
    <text evidence="4">Cofactor biosynthesis; tetrahydrofolylpolyglutamate biosynthesis.</text>
</comment>
<dbReference type="NCBIfam" id="NF008101">
    <property type="entry name" value="PRK10846.1"/>
    <property type="match status" value="1"/>
</dbReference>